<protein>
    <recommendedName>
        <fullName evidence="7">Cell division protein FtsQ</fullName>
    </recommendedName>
</protein>
<keyword evidence="6 7" id="KW-0131">Cell cycle</keyword>
<evidence type="ECO:0000256" key="2">
    <source>
        <dbReference type="ARBA" id="ARBA00022519"/>
    </source>
</evidence>
<dbReference type="AlphaFoldDB" id="A0A8J8MUU1"/>
<dbReference type="GO" id="GO:0005886">
    <property type="term" value="C:plasma membrane"/>
    <property type="evidence" value="ECO:0007669"/>
    <property type="project" value="UniProtKB-SubCell"/>
</dbReference>
<comment type="similarity">
    <text evidence="7">Belongs to the FtsQ/DivIB family. FtsQ subfamily.</text>
</comment>
<evidence type="ECO:0000256" key="5">
    <source>
        <dbReference type="ARBA" id="ARBA00022989"/>
    </source>
</evidence>
<comment type="function">
    <text evidence="7">Essential cell division protein.</text>
</comment>
<dbReference type="EMBL" id="CP047289">
    <property type="protein sequence ID" value="QUS36831.1"/>
    <property type="molecule type" value="Genomic_DNA"/>
</dbReference>
<keyword evidence="3 7" id="KW-0132">Cell division</keyword>
<evidence type="ECO:0000259" key="8">
    <source>
        <dbReference type="Pfam" id="PF03799"/>
    </source>
</evidence>
<dbReference type="Gene3D" id="3.40.50.11690">
    <property type="entry name" value="Cell division protein FtsQ/DivIB"/>
    <property type="match status" value="1"/>
</dbReference>
<dbReference type="KEGG" id="fap:GR316_01250"/>
<keyword evidence="10" id="KW-1185">Reference proteome</keyword>
<accession>A0A8J8MUU1</accession>
<proteinExistence type="inferred from homology"/>
<comment type="subcellular location">
    <subcellularLocation>
        <location evidence="7">Cell inner membrane</location>
        <topology evidence="7">Single-pass type II membrane protein</topology>
    </subcellularLocation>
    <text evidence="7">Localizes to the division septum.</text>
</comment>
<dbReference type="GO" id="GO:0032153">
    <property type="term" value="C:cell division site"/>
    <property type="evidence" value="ECO:0007669"/>
    <property type="project" value="UniProtKB-UniRule"/>
</dbReference>
<evidence type="ECO:0000256" key="7">
    <source>
        <dbReference type="HAMAP-Rule" id="MF_00911"/>
    </source>
</evidence>
<dbReference type="HAMAP" id="MF_00911">
    <property type="entry name" value="FtsQ_subfam"/>
    <property type="match status" value="1"/>
</dbReference>
<keyword evidence="1 7" id="KW-1003">Cell membrane</keyword>
<name>A0A8J8MUU1_9RHOB</name>
<gene>
    <name evidence="7" type="primary">ftsQ</name>
    <name evidence="9" type="ORF">GR316_01250</name>
</gene>
<keyword evidence="5 7" id="KW-1133">Transmembrane helix</keyword>
<dbReference type="Proteomes" id="UP000679284">
    <property type="component" value="Chromosome"/>
</dbReference>
<dbReference type="PANTHER" id="PTHR35851:SF1">
    <property type="entry name" value="CELL DIVISION PROTEIN FTSQ"/>
    <property type="match status" value="1"/>
</dbReference>
<keyword evidence="7" id="KW-0472">Membrane</keyword>
<dbReference type="GO" id="GO:0090529">
    <property type="term" value="P:cell septum assembly"/>
    <property type="evidence" value="ECO:0007669"/>
    <property type="project" value="InterPro"/>
</dbReference>
<keyword evidence="2 7" id="KW-0997">Cell inner membrane</keyword>
<evidence type="ECO:0000256" key="1">
    <source>
        <dbReference type="ARBA" id="ARBA00022475"/>
    </source>
</evidence>
<dbReference type="InterPro" id="IPR005548">
    <property type="entry name" value="Cell_div_FtsQ/DivIB_C"/>
</dbReference>
<dbReference type="GO" id="GO:0043093">
    <property type="term" value="P:FtsZ-dependent cytokinesis"/>
    <property type="evidence" value="ECO:0007669"/>
    <property type="project" value="UniProtKB-UniRule"/>
</dbReference>
<evidence type="ECO:0000256" key="6">
    <source>
        <dbReference type="ARBA" id="ARBA00023306"/>
    </source>
</evidence>
<dbReference type="PANTHER" id="PTHR35851">
    <property type="entry name" value="CELL DIVISION PROTEIN FTSQ"/>
    <property type="match status" value="1"/>
</dbReference>
<evidence type="ECO:0000256" key="3">
    <source>
        <dbReference type="ARBA" id="ARBA00022618"/>
    </source>
</evidence>
<reference evidence="9" key="1">
    <citation type="submission" date="2020-01" db="EMBL/GenBank/DDBJ databases">
        <authorList>
            <person name="Yang Y."/>
            <person name="Kwon Y.M."/>
        </authorList>
    </citation>
    <scope>NUCLEOTIDE SEQUENCE</scope>
    <source>
        <strain evidence="9">PG104</strain>
    </source>
</reference>
<feature type="domain" description="Cell division protein FtsQ/DivIB C-terminal" evidence="8">
    <location>
        <begin position="147"/>
        <end position="260"/>
    </location>
</feature>
<keyword evidence="4 7" id="KW-0812">Transmembrane</keyword>
<evidence type="ECO:0000256" key="4">
    <source>
        <dbReference type="ARBA" id="ARBA00022692"/>
    </source>
</evidence>
<organism evidence="9 10">
    <name type="scientific">Falsirhodobacter algicola</name>
    <dbReference type="NCBI Taxonomy" id="2692330"/>
    <lineage>
        <taxon>Bacteria</taxon>
        <taxon>Pseudomonadati</taxon>
        <taxon>Pseudomonadota</taxon>
        <taxon>Alphaproteobacteria</taxon>
        <taxon>Rhodobacterales</taxon>
        <taxon>Paracoccaceae</taxon>
        <taxon>Falsirhodobacter</taxon>
    </lineage>
</organism>
<evidence type="ECO:0000313" key="10">
    <source>
        <dbReference type="Proteomes" id="UP000679284"/>
    </source>
</evidence>
<evidence type="ECO:0000313" key="9">
    <source>
        <dbReference type="EMBL" id="QUS36831.1"/>
    </source>
</evidence>
<dbReference type="InterPro" id="IPR026579">
    <property type="entry name" value="FtsQ"/>
</dbReference>
<dbReference type="Pfam" id="PF03799">
    <property type="entry name" value="FtsQ_DivIB_C"/>
    <property type="match status" value="1"/>
</dbReference>
<sequence>MNRPPRRDPAPSLLAYRLQRMMLTPLYRRLFRLGLPFVVLGLVLLMVLGSADRRAAIAASFTQLREAVEDRPEFMVHALSIENASPQLAETIRRMLDLHLPQSSFDLDLPGMRDRIMTLTPVENVDLRVLAGGLLQADVTERVPVVVWRSSANTELLDAEGHRVLLIAERNDRADLPLITGRGANDAVPEVLTLIGAAQPIMPRVRGFVRMGERRWDIVLDRGQRIMLPVTDPVPALERILALDKADDLLARDVTVIDFRLKNRPVLRLAPNAVAERARARGKTASGGAP</sequence>
<dbReference type="InterPro" id="IPR045335">
    <property type="entry name" value="FtsQ_C_sf"/>
</dbReference>
<dbReference type="RefSeq" id="WP_211785056.1">
    <property type="nucleotide sequence ID" value="NZ_CP047289.1"/>
</dbReference>